<proteinExistence type="predicted"/>
<evidence type="ECO:0000313" key="2">
    <source>
        <dbReference type="Proteomes" id="UP000250321"/>
    </source>
</evidence>
<name>A0A314XSC3_PRUYE</name>
<dbReference type="InterPro" id="IPR001611">
    <property type="entry name" value="Leu-rich_rpt"/>
</dbReference>
<gene>
    <name evidence="1" type="ORF">Pyn_31667</name>
</gene>
<dbReference type="Proteomes" id="UP000250321">
    <property type="component" value="Unassembled WGS sequence"/>
</dbReference>
<dbReference type="InterPro" id="IPR032675">
    <property type="entry name" value="LRR_dom_sf"/>
</dbReference>
<dbReference type="Pfam" id="PF13855">
    <property type="entry name" value="LRR_8"/>
    <property type="match status" value="1"/>
</dbReference>
<dbReference type="InterPro" id="IPR052595">
    <property type="entry name" value="LRRC69/RLP"/>
</dbReference>
<accession>A0A314XSC3</accession>
<dbReference type="OrthoDB" id="1909482at2759"/>
<dbReference type="PANTHER" id="PTHR48057:SF7">
    <property type="entry name" value="LEUCINE-RICH REPEAT SERINE_THREONINE-PROTEIN KINASE 1"/>
    <property type="match status" value="1"/>
</dbReference>
<sequence length="65" mass="7089">MTLERLDISYNNILGSLPDLTNFLSLKDLSLGGNNLSGRIPESIGQMSKLETIYFGQNSLEGVIS</sequence>
<comment type="caution">
    <text evidence="1">The sequence shown here is derived from an EMBL/GenBank/DDBJ whole genome shotgun (WGS) entry which is preliminary data.</text>
</comment>
<dbReference type="SUPFAM" id="SSF52058">
    <property type="entry name" value="L domain-like"/>
    <property type="match status" value="1"/>
</dbReference>
<dbReference type="PROSITE" id="PS51450">
    <property type="entry name" value="LRR"/>
    <property type="match status" value="1"/>
</dbReference>
<dbReference type="Gene3D" id="3.80.10.10">
    <property type="entry name" value="Ribonuclease Inhibitor"/>
    <property type="match status" value="1"/>
</dbReference>
<dbReference type="AlphaFoldDB" id="A0A314XSC3"/>
<evidence type="ECO:0008006" key="3">
    <source>
        <dbReference type="Google" id="ProtNLM"/>
    </source>
</evidence>
<keyword evidence="2" id="KW-1185">Reference proteome</keyword>
<dbReference type="PANTHER" id="PTHR48057">
    <property type="entry name" value="LEUCINE-RICH REPEAT SERINE/THREONINE-PROTEIN KINASE 1"/>
    <property type="match status" value="1"/>
</dbReference>
<organism evidence="1 2">
    <name type="scientific">Prunus yedoensis var. nudiflora</name>
    <dbReference type="NCBI Taxonomy" id="2094558"/>
    <lineage>
        <taxon>Eukaryota</taxon>
        <taxon>Viridiplantae</taxon>
        <taxon>Streptophyta</taxon>
        <taxon>Embryophyta</taxon>
        <taxon>Tracheophyta</taxon>
        <taxon>Spermatophyta</taxon>
        <taxon>Magnoliopsida</taxon>
        <taxon>eudicotyledons</taxon>
        <taxon>Gunneridae</taxon>
        <taxon>Pentapetalae</taxon>
        <taxon>rosids</taxon>
        <taxon>fabids</taxon>
        <taxon>Rosales</taxon>
        <taxon>Rosaceae</taxon>
        <taxon>Amygdaloideae</taxon>
        <taxon>Amygdaleae</taxon>
        <taxon>Prunus</taxon>
    </lineage>
</organism>
<evidence type="ECO:0000313" key="1">
    <source>
        <dbReference type="EMBL" id="PQP94037.1"/>
    </source>
</evidence>
<dbReference type="EMBL" id="PJQY01002394">
    <property type="protein sequence ID" value="PQP94037.1"/>
    <property type="molecule type" value="Genomic_DNA"/>
</dbReference>
<protein>
    <recommendedName>
        <fullName evidence="3">LRR receptor-like serine/threonine-protein kinase</fullName>
    </recommendedName>
</protein>
<reference evidence="1 2" key="1">
    <citation type="submission" date="2018-02" db="EMBL/GenBank/DDBJ databases">
        <title>Draft genome of wild Prunus yedoensis var. nudiflora.</title>
        <authorList>
            <person name="Baek S."/>
            <person name="Kim J.-H."/>
            <person name="Choi K."/>
            <person name="Kim G.-B."/>
            <person name="Cho A."/>
            <person name="Jang H."/>
            <person name="Shin C.-H."/>
            <person name="Yu H.-J."/>
            <person name="Mun J.-H."/>
        </authorList>
    </citation>
    <scope>NUCLEOTIDE SEQUENCE [LARGE SCALE GENOMIC DNA]</scope>
    <source>
        <strain evidence="2">cv. Jeju island</strain>
        <tissue evidence="1">Leaf</tissue>
    </source>
</reference>
<dbReference type="STRING" id="2094558.A0A314XSC3"/>